<keyword evidence="3" id="KW-1185">Reference proteome</keyword>
<dbReference type="SMART" id="SM00849">
    <property type="entry name" value="Lactamase_B"/>
    <property type="match status" value="1"/>
</dbReference>
<gene>
    <name evidence="2" type="ordered locus">HCH_06887</name>
</gene>
<dbReference type="HOGENOM" id="CLU_066633_0_0_6"/>
<dbReference type="OrthoDB" id="9768433at2"/>
<name>Q2S769_HAHCH</name>
<dbReference type="InterPro" id="IPR001279">
    <property type="entry name" value="Metallo-B-lactamas"/>
</dbReference>
<reference evidence="2 3" key="1">
    <citation type="journal article" date="2005" name="Nucleic Acids Res.">
        <title>Genomic blueprint of Hahella chejuensis, a marine microbe producing an algicidal agent.</title>
        <authorList>
            <person name="Jeong H."/>
            <person name="Yim J.H."/>
            <person name="Lee C."/>
            <person name="Choi S.-H."/>
            <person name="Park Y.K."/>
            <person name="Yoon S.H."/>
            <person name="Hur C.-G."/>
            <person name="Kang H.-Y."/>
            <person name="Kim D."/>
            <person name="Lee H.H."/>
            <person name="Park K.H."/>
            <person name="Park S.-H."/>
            <person name="Park H.-S."/>
            <person name="Lee H.K."/>
            <person name="Oh T.K."/>
            <person name="Kim J.F."/>
        </authorList>
    </citation>
    <scope>NUCLEOTIDE SEQUENCE [LARGE SCALE GENOMIC DNA]</scope>
    <source>
        <strain evidence="2 3">KCTC 2396</strain>
    </source>
</reference>
<evidence type="ECO:0000313" key="2">
    <source>
        <dbReference type="EMBL" id="ABC33505.1"/>
    </source>
</evidence>
<evidence type="ECO:0000259" key="1">
    <source>
        <dbReference type="SMART" id="SM00849"/>
    </source>
</evidence>
<dbReference type="eggNOG" id="COG0491">
    <property type="taxonomic scope" value="Bacteria"/>
</dbReference>
<evidence type="ECO:0000313" key="3">
    <source>
        <dbReference type="Proteomes" id="UP000000238"/>
    </source>
</evidence>
<dbReference type="EMBL" id="CP000155">
    <property type="protein sequence ID" value="ABC33505.1"/>
    <property type="molecule type" value="Genomic_DNA"/>
</dbReference>
<dbReference type="RefSeq" id="WP_011400555.1">
    <property type="nucleotide sequence ID" value="NC_007645.1"/>
</dbReference>
<accession>Q2S769</accession>
<dbReference type="STRING" id="349521.HCH_06887"/>
<dbReference type="SUPFAM" id="SSF56281">
    <property type="entry name" value="Metallo-hydrolase/oxidoreductase"/>
    <property type="match status" value="1"/>
</dbReference>
<organism evidence="2 3">
    <name type="scientific">Hahella chejuensis (strain KCTC 2396)</name>
    <dbReference type="NCBI Taxonomy" id="349521"/>
    <lineage>
        <taxon>Bacteria</taxon>
        <taxon>Pseudomonadati</taxon>
        <taxon>Pseudomonadota</taxon>
        <taxon>Gammaproteobacteria</taxon>
        <taxon>Oceanospirillales</taxon>
        <taxon>Hahellaceae</taxon>
        <taxon>Hahella</taxon>
    </lineage>
</organism>
<dbReference type="AlphaFoldDB" id="Q2S769"/>
<dbReference type="Gene3D" id="3.60.15.10">
    <property type="entry name" value="Ribonuclease Z/Hydroxyacylglutathione hydrolase-like"/>
    <property type="match status" value="1"/>
</dbReference>
<protein>
    <submittedName>
        <fullName evidence="2">Uncharacterized flavoprotein</fullName>
    </submittedName>
</protein>
<dbReference type="CDD" id="cd07709">
    <property type="entry name" value="flavodiiron_proteins_MBL-fold"/>
    <property type="match status" value="1"/>
</dbReference>
<dbReference type="InterPro" id="IPR036866">
    <property type="entry name" value="RibonucZ/Hydroxyglut_hydro"/>
</dbReference>
<proteinExistence type="predicted"/>
<dbReference type="Proteomes" id="UP000000238">
    <property type="component" value="Chromosome"/>
</dbReference>
<dbReference type="Pfam" id="PF19583">
    <property type="entry name" value="ODP"/>
    <property type="match status" value="1"/>
</dbReference>
<dbReference type="PANTHER" id="PTHR43041:SF1">
    <property type="entry name" value="METALLO-BETA-LACTAMASE DOMAIN-CONTAINING PROTEIN"/>
    <property type="match status" value="1"/>
</dbReference>
<dbReference type="InterPro" id="IPR045761">
    <property type="entry name" value="ODP_dom"/>
</dbReference>
<feature type="domain" description="Metallo-beta-lactamase" evidence="1">
    <location>
        <begin position="29"/>
        <end position="228"/>
    </location>
</feature>
<sequence length="255" mass="28713">MSQKAMKLYDKNGHICLFLTGLVEGEAIPSNQLVIVDHGEAALFDPGGELTYTPLSIELSKHISIKSSLRYVFASHQDPDIITSLPRWLMHTDCQVVTSRLWARFLPHLVSEFVSGKMNKSLSHRMVELPDDGAQIPLGKSQIRAVPAHFLHSVGNFHFYDPVSKILFSGDVGAAMTPGWDHEPVQDMAKHIPLMEGFHKRYMASNKACQAWVNQVRKLDVEMMLPQHGKPFFGKDKIGQFLSWFEDLKCGVDLM</sequence>
<dbReference type="PANTHER" id="PTHR43041">
    <property type="entry name" value="HYDROLASE, METALLO-BETA-LACTAMASE SUPERFAMILY"/>
    <property type="match status" value="1"/>
</dbReference>
<dbReference type="KEGG" id="hch:HCH_06887"/>